<dbReference type="RefSeq" id="WP_109985209.1">
    <property type="nucleotide sequence ID" value="NZ_QGTD01000016.1"/>
</dbReference>
<dbReference type="Pfam" id="PF24911">
    <property type="entry name" value="YfjL_C"/>
    <property type="match status" value="1"/>
</dbReference>
<gene>
    <name evidence="4" type="ORF">DLJ74_16065</name>
</gene>
<name>A0A317KVA6_9BACI</name>
<evidence type="ECO:0000256" key="1">
    <source>
        <dbReference type="SAM" id="Phobius"/>
    </source>
</evidence>
<dbReference type="InterPro" id="IPR056905">
    <property type="entry name" value="YfjL_C"/>
</dbReference>
<dbReference type="Proteomes" id="UP000245624">
    <property type="component" value="Unassembled WGS sequence"/>
</dbReference>
<reference evidence="4 5" key="1">
    <citation type="submission" date="2018-05" db="EMBL/GenBank/DDBJ databases">
        <title>Genomic analysis of Gracilibacillus dipsosauri DD1 reveals novel features of a salt-tolerant amylase.</title>
        <authorList>
            <person name="Deutch C.E."/>
            <person name="Yang S."/>
        </authorList>
    </citation>
    <scope>NUCLEOTIDE SEQUENCE [LARGE SCALE GENOMIC DNA]</scope>
    <source>
        <strain evidence="4 5">DD1</strain>
    </source>
</reference>
<feature type="domain" description="YfjL-like N-terminal" evidence="3">
    <location>
        <begin position="3"/>
        <end position="102"/>
    </location>
</feature>
<comment type="caution">
    <text evidence="4">The sequence shown here is derived from an EMBL/GenBank/DDBJ whole genome shotgun (WGS) entry which is preliminary data.</text>
</comment>
<keyword evidence="5" id="KW-1185">Reference proteome</keyword>
<proteinExistence type="predicted"/>
<dbReference type="EMBL" id="QGTD01000016">
    <property type="protein sequence ID" value="PWU67365.1"/>
    <property type="molecule type" value="Genomic_DNA"/>
</dbReference>
<organism evidence="4 5">
    <name type="scientific">Gracilibacillus dipsosauri</name>
    <dbReference type="NCBI Taxonomy" id="178340"/>
    <lineage>
        <taxon>Bacteria</taxon>
        <taxon>Bacillati</taxon>
        <taxon>Bacillota</taxon>
        <taxon>Bacilli</taxon>
        <taxon>Bacillales</taxon>
        <taxon>Bacillaceae</taxon>
        <taxon>Gracilibacillus</taxon>
    </lineage>
</organism>
<dbReference type="Pfam" id="PF25425">
    <property type="entry name" value="YfjL_N"/>
    <property type="match status" value="1"/>
</dbReference>
<sequence>MNKKKLFFVVLLVVIIGFVLFLYNAFNGNPISKYISKEVLEDYLEETYFDQELQIKEGFYNFKFSEYQYSVIEVGSTDQEGNVKQYEFKVRGFFNPTVSWDGIYYENLDQEMANRLSKQAHQEISPLLSEKMDTIHLVEIQLEVLKGKFEDDVKWSKELALDKPMEIFVQLDSTEQTKEDFLSAARKVKNILDEQGYEYESVLYNGSGFDMEGLKAETHGYLKYSLRVEKGGVLDMGDVEEHNKEIW</sequence>
<dbReference type="InterPro" id="IPR057359">
    <property type="entry name" value="YfjL_N"/>
</dbReference>
<keyword evidence="1" id="KW-1133">Transmembrane helix</keyword>
<evidence type="ECO:0000313" key="4">
    <source>
        <dbReference type="EMBL" id="PWU67365.1"/>
    </source>
</evidence>
<feature type="domain" description="YfjL-like C-terminal" evidence="2">
    <location>
        <begin position="119"/>
        <end position="239"/>
    </location>
</feature>
<keyword evidence="1" id="KW-0472">Membrane</keyword>
<evidence type="ECO:0000259" key="3">
    <source>
        <dbReference type="Pfam" id="PF25425"/>
    </source>
</evidence>
<evidence type="ECO:0000259" key="2">
    <source>
        <dbReference type="Pfam" id="PF24911"/>
    </source>
</evidence>
<dbReference type="OrthoDB" id="2450450at2"/>
<keyword evidence="1" id="KW-0812">Transmembrane</keyword>
<dbReference type="AlphaFoldDB" id="A0A317KVA6"/>
<accession>A0A317KVA6</accession>
<feature type="transmembrane region" description="Helical" evidence="1">
    <location>
        <begin position="6"/>
        <end position="26"/>
    </location>
</feature>
<evidence type="ECO:0000313" key="5">
    <source>
        <dbReference type="Proteomes" id="UP000245624"/>
    </source>
</evidence>
<protein>
    <submittedName>
        <fullName evidence="4">Uncharacterized protein</fullName>
    </submittedName>
</protein>